<evidence type="ECO:0000313" key="1">
    <source>
        <dbReference type="EMBL" id="BDU78502.1"/>
    </source>
</evidence>
<gene>
    <name evidence="1" type="ORF">METESE_34600</name>
</gene>
<dbReference type="EMBL" id="AP027081">
    <property type="protein sequence ID" value="BDU78502.1"/>
    <property type="molecule type" value="Genomic_DNA"/>
</dbReference>
<evidence type="ECO:0000313" key="2">
    <source>
        <dbReference type="Proteomes" id="UP001228113"/>
    </source>
</evidence>
<sequence length="38" mass="4421">MKLEHLYTLHKKITVWLSICAMIEGETSFPVTGTRWTV</sequence>
<organism evidence="1 2">
    <name type="scientific">Mesoterricola sediminis</name>
    <dbReference type="NCBI Taxonomy" id="2927980"/>
    <lineage>
        <taxon>Bacteria</taxon>
        <taxon>Pseudomonadati</taxon>
        <taxon>Acidobacteriota</taxon>
        <taxon>Holophagae</taxon>
        <taxon>Holophagales</taxon>
        <taxon>Holophagaceae</taxon>
        <taxon>Mesoterricola</taxon>
    </lineage>
</organism>
<dbReference type="Proteomes" id="UP001228113">
    <property type="component" value="Chromosome"/>
</dbReference>
<accession>A0AA48KFP1</accession>
<proteinExistence type="predicted"/>
<protein>
    <submittedName>
        <fullName evidence="1">Uncharacterized protein</fullName>
    </submittedName>
</protein>
<name>A0AA48KFP1_9BACT</name>
<keyword evidence="2" id="KW-1185">Reference proteome</keyword>
<reference evidence="1" key="1">
    <citation type="journal article" date="2023" name="Int. J. Syst. Evol. Microbiol.">
        <title>Mesoterricola silvestris gen. nov., sp. nov., Mesoterricola sediminis sp. nov., Geothrix oryzae sp. nov., Geothrix edaphica sp. nov., Geothrix rubra sp. nov., and Geothrix limicola sp. nov., six novel members of Acidobacteriota isolated from soils.</title>
        <authorList>
            <person name="Itoh H."/>
            <person name="Sugisawa Y."/>
            <person name="Mise K."/>
            <person name="Xu Z."/>
            <person name="Kuniyasu M."/>
            <person name="Ushijima N."/>
            <person name="Kawano K."/>
            <person name="Kobayashi E."/>
            <person name="Shiratori Y."/>
            <person name="Masuda Y."/>
            <person name="Senoo K."/>
        </authorList>
    </citation>
    <scope>NUCLEOTIDE SEQUENCE</scope>
    <source>
        <strain evidence="1">W786</strain>
    </source>
</reference>
<dbReference type="KEGG" id="msea:METESE_34600"/>
<dbReference type="AlphaFoldDB" id="A0AA48KFP1"/>